<dbReference type="CDD" id="cd02248">
    <property type="entry name" value="Peptidase_C1A"/>
    <property type="match status" value="1"/>
</dbReference>
<keyword evidence="6" id="KW-1015">Disulfide bond</keyword>
<protein>
    <submittedName>
        <fullName evidence="9">Cathepsin L-like</fullName>
    </submittedName>
</protein>
<keyword evidence="3" id="KW-0378">Hydrolase</keyword>
<proteinExistence type="evidence at transcript level"/>
<dbReference type="SMART" id="SM00645">
    <property type="entry name" value="Pept_C1"/>
    <property type="match status" value="1"/>
</dbReference>
<dbReference type="EMBL" id="MN056864">
    <property type="protein sequence ID" value="QKY88648.1"/>
    <property type="molecule type" value="mRNA"/>
</dbReference>
<evidence type="ECO:0000256" key="7">
    <source>
        <dbReference type="SAM" id="SignalP"/>
    </source>
</evidence>
<dbReference type="Pfam" id="PF00112">
    <property type="entry name" value="Peptidase_C1"/>
    <property type="match status" value="1"/>
</dbReference>
<evidence type="ECO:0000256" key="6">
    <source>
        <dbReference type="ARBA" id="ARBA00023157"/>
    </source>
</evidence>
<keyword evidence="7" id="KW-0732">Signal</keyword>
<dbReference type="InterPro" id="IPR038765">
    <property type="entry name" value="Papain-like_cys_pep_sf"/>
</dbReference>
<feature type="chain" id="PRO_5032485817" evidence="7">
    <location>
        <begin position="19"/>
        <end position="324"/>
    </location>
</feature>
<feature type="domain" description="Peptidase C1A papain C-terminal" evidence="8">
    <location>
        <begin position="105"/>
        <end position="318"/>
    </location>
</feature>
<keyword evidence="5" id="KW-0865">Zymogen</keyword>
<evidence type="ECO:0000313" key="9">
    <source>
        <dbReference type="EMBL" id="QKY88648.1"/>
    </source>
</evidence>
<dbReference type="Gene3D" id="3.90.70.10">
    <property type="entry name" value="Cysteine proteinases"/>
    <property type="match status" value="1"/>
</dbReference>
<dbReference type="PRINTS" id="PR00705">
    <property type="entry name" value="PAPAIN"/>
</dbReference>
<dbReference type="GO" id="GO:0008234">
    <property type="term" value="F:cysteine-type peptidase activity"/>
    <property type="evidence" value="ECO:0007669"/>
    <property type="project" value="UniProtKB-KW"/>
</dbReference>
<accession>A0A859IQK1</accession>
<dbReference type="InterPro" id="IPR000668">
    <property type="entry name" value="Peptidase_C1A_C"/>
</dbReference>
<dbReference type="InterPro" id="IPR013128">
    <property type="entry name" value="Peptidase_C1A"/>
</dbReference>
<evidence type="ECO:0000256" key="2">
    <source>
        <dbReference type="ARBA" id="ARBA00022670"/>
    </source>
</evidence>
<dbReference type="AlphaFoldDB" id="A0A859IQK1"/>
<dbReference type="InterPro" id="IPR013201">
    <property type="entry name" value="Prot_inhib_I29"/>
</dbReference>
<feature type="signal peptide" evidence="7">
    <location>
        <begin position="1"/>
        <end position="18"/>
    </location>
</feature>
<dbReference type="GO" id="GO:0006508">
    <property type="term" value="P:proteolysis"/>
    <property type="evidence" value="ECO:0007669"/>
    <property type="project" value="UniProtKB-KW"/>
</dbReference>
<dbReference type="PANTHER" id="PTHR12411">
    <property type="entry name" value="CYSTEINE PROTEASE FAMILY C1-RELATED"/>
    <property type="match status" value="1"/>
</dbReference>
<evidence type="ECO:0000256" key="3">
    <source>
        <dbReference type="ARBA" id="ARBA00022801"/>
    </source>
</evidence>
<comment type="similarity">
    <text evidence="1">Belongs to the peptidase C1 family.</text>
</comment>
<dbReference type="FunFam" id="3.90.70.10:FF:000332">
    <property type="entry name" value="Cathepsin L1"/>
    <property type="match status" value="1"/>
</dbReference>
<sequence>MILVTISLLLFNANKLNGAYVCTDEYTRLLKAHSLPHDEKKQKVFLENCNLINHHNSLVSTNDANALVLEPNYFAFMTDAEYKSHLKYKVSKTVSQGNMKNCTSKRSSINWVEENAVLPIKNQGQCGSCWAFSATGAIESAYFIKNKKLIKLSEQELVDCCTNSSKGCSGGEMNDAFQYAIKNGLHENIDYPYKAEDQECKKIHANSTKVYIKKYCEVPTGKSQCLFSAIERGPTSIAIDASNYKFRFYKNGIFRCSGTPDLDHGVIAVGFYKGLFNFNSYYLVRNSWGTSWGLNGYIKISASDSKSCGATLSASFPLFGNDNC</sequence>
<keyword evidence="2" id="KW-0645">Protease</keyword>
<evidence type="ECO:0000256" key="1">
    <source>
        <dbReference type="ARBA" id="ARBA00008455"/>
    </source>
</evidence>
<dbReference type="SUPFAM" id="SSF54001">
    <property type="entry name" value="Cysteine proteinases"/>
    <property type="match status" value="1"/>
</dbReference>
<evidence type="ECO:0000256" key="4">
    <source>
        <dbReference type="ARBA" id="ARBA00022807"/>
    </source>
</evidence>
<keyword evidence="4" id="KW-0788">Thiol protease</keyword>
<dbReference type="InterPro" id="IPR000169">
    <property type="entry name" value="Pept_cys_AS"/>
</dbReference>
<name>A0A859IQK1_9CNID</name>
<dbReference type="PROSITE" id="PS00139">
    <property type="entry name" value="THIOL_PROTEASE_CYS"/>
    <property type="match status" value="1"/>
</dbReference>
<organism evidence="9">
    <name type="scientific">Tetracapsuloides bryosalmonae</name>
    <dbReference type="NCBI Taxonomy" id="271932"/>
    <lineage>
        <taxon>Eukaryota</taxon>
        <taxon>Metazoa</taxon>
        <taxon>Cnidaria</taxon>
        <taxon>Myxozoa</taxon>
        <taxon>Malacosporea</taxon>
        <taxon>Malacovalvulida</taxon>
        <taxon>Saccosporidae</taxon>
        <taxon>Tetracapsuloides</taxon>
    </lineage>
</organism>
<dbReference type="InterPro" id="IPR039417">
    <property type="entry name" value="Peptidase_C1A_papain-like"/>
</dbReference>
<reference evidence="9" key="1">
    <citation type="submission" date="2019-06" db="EMBL/GenBank/DDBJ databases">
        <title>De novo transcriptome assembly of the myxozoan parasite Tetracapsuloides bryosalmonae: A two-host sequencing approach to uncover specific expression profiles.</title>
        <authorList>
            <person name="Faber M."/>
            <person name="Yoon S."/>
            <person name="Shaw S."/>
            <person name="de Paiva Alves E."/>
            <person name="Okamura B."/>
            <person name="Hartikainen H."/>
            <person name="Secombes C.J."/>
            <person name="Holland J.W."/>
        </authorList>
    </citation>
    <scope>NUCLEOTIDE SEQUENCE</scope>
    <source>
        <tissue evidence="9">Spore sac</tissue>
    </source>
</reference>
<dbReference type="Pfam" id="PF08246">
    <property type="entry name" value="Inhibitor_I29"/>
    <property type="match status" value="1"/>
</dbReference>
<evidence type="ECO:0000256" key="5">
    <source>
        <dbReference type="ARBA" id="ARBA00023145"/>
    </source>
</evidence>
<evidence type="ECO:0000259" key="8">
    <source>
        <dbReference type="SMART" id="SM00645"/>
    </source>
</evidence>